<dbReference type="InterPro" id="IPR000683">
    <property type="entry name" value="Gfo/Idh/MocA-like_OxRdtase_N"/>
</dbReference>
<evidence type="ECO:0000259" key="3">
    <source>
        <dbReference type="Pfam" id="PF01408"/>
    </source>
</evidence>
<dbReference type="Pfam" id="PF22725">
    <property type="entry name" value="GFO_IDH_MocA_C3"/>
    <property type="match status" value="1"/>
</dbReference>
<dbReference type="SUPFAM" id="SSF51735">
    <property type="entry name" value="NAD(P)-binding Rossmann-fold domains"/>
    <property type="match status" value="1"/>
</dbReference>
<evidence type="ECO:0000259" key="4">
    <source>
        <dbReference type="Pfam" id="PF22725"/>
    </source>
</evidence>
<keyword evidence="6" id="KW-1185">Reference proteome</keyword>
<dbReference type="PANTHER" id="PTHR43818">
    <property type="entry name" value="BCDNA.GH03377"/>
    <property type="match status" value="1"/>
</dbReference>
<name>A0A6G9GT85_9ACTN</name>
<accession>A0A6G9GT85</accession>
<dbReference type="Gene3D" id="3.40.50.720">
    <property type="entry name" value="NAD(P)-binding Rossmann-like Domain"/>
    <property type="match status" value="1"/>
</dbReference>
<feature type="domain" description="GFO/IDH/MocA-like oxidoreductase" evidence="4">
    <location>
        <begin position="148"/>
        <end position="281"/>
    </location>
</feature>
<gene>
    <name evidence="5" type="ORF">HA039_03335</name>
</gene>
<evidence type="ECO:0000313" key="5">
    <source>
        <dbReference type="EMBL" id="QIQ01458.1"/>
    </source>
</evidence>
<dbReference type="AlphaFoldDB" id="A0A6G9GT85"/>
<dbReference type="InterPro" id="IPR050463">
    <property type="entry name" value="Gfo/Idh/MocA_oxidrdct_glycsds"/>
</dbReference>
<dbReference type="PANTHER" id="PTHR43818:SF11">
    <property type="entry name" value="BCDNA.GH03377"/>
    <property type="match status" value="1"/>
</dbReference>
<dbReference type="EMBL" id="CP050177">
    <property type="protein sequence ID" value="QIQ01458.1"/>
    <property type="molecule type" value="Genomic_DNA"/>
</dbReference>
<dbReference type="KEGG" id="slia:HA039_03335"/>
<dbReference type="Gene3D" id="3.30.360.10">
    <property type="entry name" value="Dihydrodipicolinate Reductase, domain 2"/>
    <property type="match status" value="1"/>
</dbReference>
<organism evidence="5 6">
    <name type="scientific">Streptomyces liangshanensis</name>
    <dbReference type="NCBI Taxonomy" id="2717324"/>
    <lineage>
        <taxon>Bacteria</taxon>
        <taxon>Bacillati</taxon>
        <taxon>Actinomycetota</taxon>
        <taxon>Actinomycetes</taxon>
        <taxon>Kitasatosporales</taxon>
        <taxon>Streptomycetaceae</taxon>
        <taxon>Streptomyces</taxon>
    </lineage>
</organism>
<evidence type="ECO:0000256" key="2">
    <source>
        <dbReference type="SAM" id="MobiDB-lite"/>
    </source>
</evidence>
<evidence type="ECO:0000313" key="6">
    <source>
        <dbReference type="Proteomes" id="UP000501179"/>
    </source>
</evidence>
<feature type="region of interest" description="Disordered" evidence="2">
    <location>
        <begin position="366"/>
        <end position="392"/>
    </location>
</feature>
<dbReference type="GO" id="GO:0000166">
    <property type="term" value="F:nucleotide binding"/>
    <property type="evidence" value="ECO:0007669"/>
    <property type="project" value="InterPro"/>
</dbReference>
<proteinExistence type="predicted"/>
<dbReference type="InterPro" id="IPR036291">
    <property type="entry name" value="NAD(P)-bd_dom_sf"/>
</dbReference>
<keyword evidence="1" id="KW-0560">Oxidoreductase</keyword>
<dbReference type="GO" id="GO:0016491">
    <property type="term" value="F:oxidoreductase activity"/>
    <property type="evidence" value="ECO:0007669"/>
    <property type="project" value="UniProtKB-KW"/>
</dbReference>
<sequence length="392" mass="40255">MAARRAQRRALPGRSTRVSAPVRVAVIGAGDISDQYLTTLTGYPDVVVTAVADLVPARARARAQAHGIPAWGTTAEVLRRDDVDLVVNLTVPAAHAEVALAAVAAGKHVWGEKPLALDRASARAVLDAADAAGVVVGNAPDTVLGPGIQTAQRLLADGAIGEPRTVLTLMQGPGPDHWHPRPQFLFARGAGPLFDIGPYYLTALVQLLGPVVSVSAVGQIPRAERVVGSGPDAGTAFPVEVPTHLSVVTTFASGTVGTSVYSFDSPLRRQLFEITGSDGVMEVPVSGFDGPTRLLTGPPSGATWTTVPADGAPADRGVGVLELARALRAGERPRASGALAYHVLDIMLAVEESAALGAPVVVASGAPEVPPVPPGWDPAAPTLDAPDRTEQS</sequence>
<dbReference type="SUPFAM" id="SSF55347">
    <property type="entry name" value="Glyceraldehyde-3-phosphate dehydrogenase-like, C-terminal domain"/>
    <property type="match status" value="1"/>
</dbReference>
<evidence type="ECO:0000256" key="1">
    <source>
        <dbReference type="ARBA" id="ARBA00023002"/>
    </source>
</evidence>
<dbReference type="Proteomes" id="UP000501179">
    <property type="component" value="Chromosome"/>
</dbReference>
<reference evidence="5 6" key="1">
    <citation type="submission" date="2020-03" db="EMBL/GenBank/DDBJ databases">
        <title>A novel species.</title>
        <authorList>
            <person name="Gao J."/>
        </authorList>
    </citation>
    <scope>NUCLEOTIDE SEQUENCE [LARGE SCALE GENOMIC DNA]</scope>
    <source>
        <strain evidence="5 6">QMT-12</strain>
    </source>
</reference>
<dbReference type="Pfam" id="PF01408">
    <property type="entry name" value="GFO_IDH_MocA"/>
    <property type="match status" value="1"/>
</dbReference>
<feature type="domain" description="Gfo/Idh/MocA-like oxidoreductase N-terminal" evidence="3">
    <location>
        <begin position="22"/>
        <end position="137"/>
    </location>
</feature>
<protein>
    <submittedName>
        <fullName evidence="5">Gfo/Idh/MocA family oxidoreductase</fullName>
    </submittedName>
</protein>
<dbReference type="InterPro" id="IPR055170">
    <property type="entry name" value="GFO_IDH_MocA-like_dom"/>
</dbReference>